<keyword evidence="1" id="KW-0812">Transmembrane</keyword>
<evidence type="ECO:0000313" key="2">
    <source>
        <dbReference type="EMBL" id="KAK4772069.1"/>
    </source>
</evidence>
<dbReference type="Proteomes" id="UP001346149">
    <property type="component" value="Unassembled WGS sequence"/>
</dbReference>
<keyword evidence="1" id="KW-0472">Membrane</keyword>
<organism evidence="2 3">
    <name type="scientific">Trapa natans</name>
    <name type="common">Water chestnut</name>
    <dbReference type="NCBI Taxonomy" id="22666"/>
    <lineage>
        <taxon>Eukaryota</taxon>
        <taxon>Viridiplantae</taxon>
        <taxon>Streptophyta</taxon>
        <taxon>Embryophyta</taxon>
        <taxon>Tracheophyta</taxon>
        <taxon>Spermatophyta</taxon>
        <taxon>Magnoliopsida</taxon>
        <taxon>eudicotyledons</taxon>
        <taxon>Gunneridae</taxon>
        <taxon>Pentapetalae</taxon>
        <taxon>rosids</taxon>
        <taxon>malvids</taxon>
        <taxon>Myrtales</taxon>
        <taxon>Lythraceae</taxon>
        <taxon>Trapa</taxon>
    </lineage>
</organism>
<name>A0AAN7QM74_TRANT</name>
<keyword evidence="3" id="KW-1185">Reference proteome</keyword>
<dbReference type="EMBL" id="JAXQNO010000020">
    <property type="protein sequence ID" value="KAK4772069.1"/>
    <property type="molecule type" value="Genomic_DNA"/>
</dbReference>
<dbReference type="AlphaFoldDB" id="A0AAN7QM74"/>
<gene>
    <name evidence="2" type="ORF">SAY86_013844</name>
</gene>
<reference evidence="2 3" key="1">
    <citation type="journal article" date="2023" name="Hortic Res">
        <title>Pangenome of water caltrop reveals structural variations and asymmetric subgenome divergence after allopolyploidization.</title>
        <authorList>
            <person name="Zhang X."/>
            <person name="Chen Y."/>
            <person name="Wang L."/>
            <person name="Yuan Y."/>
            <person name="Fang M."/>
            <person name="Shi L."/>
            <person name="Lu R."/>
            <person name="Comes H.P."/>
            <person name="Ma Y."/>
            <person name="Chen Y."/>
            <person name="Huang G."/>
            <person name="Zhou Y."/>
            <person name="Zheng Z."/>
            <person name="Qiu Y."/>
        </authorList>
    </citation>
    <scope>NUCLEOTIDE SEQUENCE [LARGE SCALE GENOMIC DNA]</scope>
    <source>
        <strain evidence="2">F231</strain>
    </source>
</reference>
<protein>
    <submittedName>
        <fullName evidence="2">Uncharacterized protein</fullName>
    </submittedName>
</protein>
<evidence type="ECO:0000313" key="3">
    <source>
        <dbReference type="Proteomes" id="UP001346149"/>
    </source>
</evidence>
<feature type="transmembrane region" description="Helical" evidence="1">
    <location>
        <begin position="77"/>
        <end position="97"/>
    </location>
</feature>
<accession>A0AAN7QM74</accession>
<proteinExistence type="predicted"/>
<comment type="caution">
    <text evidence="2">The sequence shown here is derived from an EMBL/GenBank/DDBJ whole genome shotgun (WGS) entry which is preliminary data.</text>
</comment>
<keyword evidence="1" id="KW-1133">Transmembrane helix</keyword>
<evidence type="ECO:0000256" key="1">
    <source>
        <dbReference type="SAM" id="Phobius"/>
    </source>
</evidence>
<sequence length="99" mass="11187">MLLTFQKCGREHLKELKDREETPAAAGYMGRKTCTIQLHKGSFSFFLSIPNSHPISLISALKHPPHSHRTRKAESNILSLSFPAISSFFCLLSQFPFLL</sequence>